<organism evidence="2 3">
    <name type="scientific">Candidula unifasciata</name>
    <dbReference type="NCBI Taxonomy" id="100452"/>
    <lineage>
        <taxon>Eukaryota</taxon>
        <taxon>Metazoa</taxon>
        <taxon>Spiralia</taxon>
        <taxon>Lophotrochozoa</taxon>
        <taxon>Mollusca</taxon>
        <taxon>Gastropoda</taxon>
        <taxon>Heterobranchia</taxon>
        <taxon>Euthyneura</taxon>
        <taxon>Panpulmonata</taxon>
        <taxon>Eupulmonata</taxon>
        <taxon>Stylommatophora</taxon>
        <taxon>Helicina</taxon>
        <taxon>Helicoidea</taxon>
        <taxon>Geomitridae</taxon>
        <taxon>Candidula</taxon>
    </lineage>
</organism>
<accession>A0A8S3Z0K9</accession>
<evidence type="ECO:0000313" key="3">
    <source>
        <dbReference type="Proteomes" id="UP000678393"/>
    </source>
</evidence>
<dbReference type="EMBL" id="CAJHNH020001372">
    <property type="protein sequence ID" value="CAG5122834.1"/>
    <property type="molecule type" value="Genomic_DNA"/>
</dbReference>
<protein>
    <submittedName>
        <fullName evidence="2">Uncharacterized protein</fullName>
    </submittedName>
</protein>
<feature type="compositionally biased region" description="Low complexity" evidence="1">
    <location>
        <begin position="392"/>
        <end position="418"/>
    </location>
</feature>
<name>A0A8S3Z0K9_9EUPU</name>
<dbReference type="PANTHER" id="PTHR39369">
    <property type="entry name" value="LIN-24 (TWENTY-FOUR) LIKE"/>
    <property type="match status" value="1"/>
</dbReference>
<dbReference type="SUPFAM" id="SSF56973">
    <property type="entry name" value="Aerolisin/ETX pore-forming domain"/>
    <property type="match status" value="1"/>
</dbReference>
<feature type="region of interest" description="Disordered" evidence="1">
    <location>
        <begin position="349"/>
        <end position="418"/>
    </location>
</feature>
<reference evidence="2" key="1">
    <citation type="submission" date="2021-04" db="EMBL/GenBank/DDBJ databases">
        <authorList>
            <consortium name="Molecular Ecology Group"/>
        </authorList>
    </citation>
    <scope>NUCLEOTIDE SEQUENCE</scope>
</reference>
<dbReference type="AlphaFoldDB" id="A0A8S3Z0K9"/>
<sequence length="418" mass="47232">MFCFCGRRGTKDDEDSLILDVEQILQDHVWELFLQRQSRIQRLCLRRTDFHVNVPMNFFHFETLKQKVNPRYRPETGEDGHILDQKTREENTTASEKAPRSKFGKERSSNSNIVEIATDFVNDTDREQTYKFRLEKTRKAVLNVSYQRGFTVGGRARFSVGLPKLVSDSQSSVETDMIINVTKQEGENVEETVVLETTSDIKVKERSKYIAKVVLAEVKVSYDFAVWCRISMPKKDGEVVFNCTLKRLDKIFDRFKNQIKITTAPSNLQTENYVVDIKNTGIIEGVRLSDQRIILESTDLHKSSNVNDKLSSEKMVINIDYVPQLSTAPYPHIGSSLQRPRSIEGPIIEEAAEDDEDCSRSLTSLPTLRNPPRTPTNRPPSMGMIPTVIAASPSSVGSSPLSEKSGSDVSVSKTTTTV</sequence>
<dbReference type="OrthoDB" id="9977517at2759"/>
<dbReference type="CDD" id="cd20237">
    <property type="entry name" value="PFM_LIN24-like"/>
    <property type="match status" value="1"/>
</dbReference>
<keyword evidence="3" id="KW-1185">Reference proteome</keyword>
<dbReference type="Gene3D" id="2.170.15.10">
    <property type="entry name" value="Proaerolysin, chain A, domain 3"/>
    <property type="match status" value="1"/>
</dbReference>
<feature type="region of interest" description="Disordered" evidence="1">
    <location>
        <begin position="71"/>
        <end position="108"/>
    </location>
</feature>
<evidence type="ECO:0000313" key="2">
    <source>
        <dbReference type="EMBL" id="CAG5122834.1"/>
    </source>
</evidence>
<dbReference type="PANTHER" id="PTHR39369:SF6">
    <property type="entry name" value="LIN-24 (TWENTY-FOUR) LIKE"/>
    <property type="match status" value="1"/>
</dbReference>
<dbReference type="Proteomes" id="UP000678393">
    <property type="component" value="Unassembled WGS sequence"/>
</dbReference>
<proteinExistence type="predicted"/>
<comment type="caution">
    <text evidence="2">The sequence shown here is derived from an EMBL/GenBank/DDBJ whole genome shotgun (WGS) entry which is preliminary data.</text>
</comment>
<feature type="compositionally biased region" description="Basic and acidic residues" evidence="1">
    <location>
        <begin position="72"/>
        <end position="108"/>
    </location>
</feature>
<feature type="compositionally biased region" description="Low complexity" evidence="1">
    <location>
        <begin position="361"/>
        <end position="371"/>
    </location>
</feature>
<evidence type="ECO:0000256" key="1">
    <source>
        <dbReference type="SAM" id="MobiDB-lite"/>
    </source>
</evidence>
<gene>
    <name evidence="2" type="ORF">CUNI_LOCUS8392</name>
</gene>